<keyword evidence="11" id="KW-1133">Transmembrane helix</keyword>
<dbReference type="OrthoDB" id="407198at2759"/>
<dbReference type="Pfam" id="PF01693">
    <property type="entry name" value="Cauli_VI"/>
    <property type="match status" value="2"/>
</dbReference>
<dbReference type="SUPFAM" id="SSF53098">
    <property type="entry name" value="Ribonuclease H-like"/>
    <property type="match status" value="1"/>
</dbReference>
<evidence type="ECO:0000256" key="8">
    <source>
        <dbReference type="ARBA" id="ARBA00022801"/>
    </source>
</evidence>
<evidence type="ECO:0000259" key="12">
    <source>
        <dbReference type="PROSITE" id="PS50879"/>
    </source>
</evidence>
<reference evidence="13" key="1">
    <citation type="journal article" date="2020" name="Stud. Mycol.">
        <title>101 Dothideomycetes genomes: a test case for predicting lifestyles and emergence of pathogens.</title>
        <authorList>
            <person name="Haridas S."/>
            <person name="Albert R."/>
            <person name="Binder M."/>
            <person name="Bloem J."/>
            <person name="Labutti K."/>
            <person name="Salamov A."/>
            <person name="Andreopoulos B."/>
            <person name="Baker S."/>
            <person name="Barry K."/>
            <person name="Bills G."/>
            <person name="Bluhm B."/>
            <person name="Cannon C."/>
            <person name="Castanera R."/>
            <person name="Culley D."/>
            <person name="Daum C."/>
            <person name="Ezra D."/>
            <person name="Gonzalez J."/>
            <person name="Henrissat B."/>
            <person name="Kuo A."/>
            <person name="Liang C."/>
            <person name="Lipzen A."/>
            <person name="Lutzoni F."/>
            <person name="Magnuson J."/>
            <person name="Mondo S."/>
            <person name="Nolan M."/>
            <person name="Ohm R."/>
            <person name="Pangilinan J."/>
            <person name="Park H.-J."/>
            <person name="Ramirez L."/>
            <person name="Alfaro M."/>
            <person name="Sun H."/>
            <person name="Tritt A."/>
            <person name="Yoshinaga Y."/>
            <person name="Zwiers L.-H."/>
            <person name="Turgeon B."/>
            <person name="Goodwin S."/>
            <person name="Spatafora J."/>
            <person name="Crous P."/>
            <person name="Grigoriev I."/>
        </authorList>
    </citation>
    <scope>NUCLEOTIDE SEQUENCE</scope>
    <source>
        <strain evidence="13">CBS 130266</strain>
    </source>
</reference>
<evidence type="ECO:0000256" key="2">
    <source>
        <dbReference type="ARBA" id="ARBA00001946"/>
    </source>
</evidence>
<dbReference type="GO" id="GO:0004523">
    <property type="term" value="F:RNA-DNA hybrid ribonuclease activity"/>
    <property type="evidence" value="ECO:0007669"/>
    <property type="project" value="UniProtKB-EC"/>
</dbReference>
<keyword evidence="6" id="KW-0479">Metal-binding</keyword>
<keyword evidence="11" id="KW-0812">Transmembrane</keyword>
<comment type="caution">
    <text evidence="13">The sequence shown here is derived from an EMBL/GenBank/DDBJ whole genome shotgun (WGS) entry which is preliminary data.</text>
</comment>
<dbReference type="FunFam" id="3.40.970.10:FF:000001">
    <property type="entry name" value="Ribonuclease H1"/>
    <property type="match status" value="1"/>
</dbReference>
<dbReference type="EMBL" id="MU007056">
    <property type="protein sequence ID" value="KAF2428085.1"/>
    <property type="molecule type" value="Genomic_DNA"/>
</dbReference>
<proteinExistence type="inferred from homology"/>
<dbReference type="GO" id="GO:0003676">
    <property type="term" value="F:nucleic acid binding"/>
    <property type="evidence" value="ECO:0007669"/>
    <property type="project" value="InterPro"/>
</dbReference>
<feature type="compositionally biased region" description="Polar residues" evidence="10">
    <location>
        <begin position="191"/>
        <end position="200"/>
    </location>
</feature>
<evidence type="ECO:0000256" key="10">
    <source>
        <dbReference type="SAM" id="MobiDB-lite"/>
    </source>
</evidence>
<evidence type="ECO:0000256" key="9">
    <source>
        <dbReference type="ARBA" id="ARBA00022842"/>
    </source>
</evidence>
<evidence type="ECO:0000256" key="1">
    <source>
        <dbReference type="ARBA" id="ARBA00000077"/>
    </source>
</evidence>
<dbReference type="PANTHER" id="PTHR10642:SF26">
    <property type="entry name" value="RIBONUCLEASE H1"/>
    <property type="match status" value="1"/>
</dbReference>
<comment type="cofactor">
    <cofactor evidence="2">
        <name>Mg(2+)</name>
        <dbReference type="ChEBI" id="CHEBI:18420"/>
    </cofactor>
</comment>
<dbReference type="Gene3D" id="3.30.420.10">
    <property type="entry name" value="Ribonuclease H-like superfamily/Ribonuclease H"/>
    <property type="match status" value="1"/>
</dbReference>
<dbReference type="Pfam" id="PF00075">
    <property type="entry name" value="RNase_H"/>
    <property type="match status" value="1"/>
</dbReference>
<dbReference type="InterPro" id="IPR037056">
    <property type="entry name" value="RNase_H1_N_sf"/>
</dbReference>
<protein>
    <recommendedName>
        <fullName evidence="4">ribonuclease H</fullName>
        <ecNumber evidence="4">3.1.26.4</ecNumber>
    </recommendedName>
</protein>
<organism evidence="13 14">
    <name type="scientific">Tothia fuscella</name>
    <dbReference type="NCBI Taxonomy" id="1048955"/>
    <lineage>
        <taxon>Eukaryota</taxon>
        <taxon>Fungi</taxon>
        <taxon>Dikarya</taxon>
        <taxon>Ascomycota</taxon>
        <taxon>Pezizomycotina</taxon>
        <taxon>Dothideomycetes</taxon>
        <taxon>Pleosporomycetidae</taxon>
        <taxon>Venturiales</taxon>
        <taxon>Cylindrosympodiaceae</taxon>
        <taxon>Tothia</taxon>
    </lineage>
</organism>
<dbReference type="Gene3D" id="3.40.970.10">
    <property type="entry name" value="Ribonuclease H1, N-terminal domain"/>
    <property type="match status" value="2"/>
</dbReference>
<accession>A0A9P4NMV5</accession>
<name>A0A9P4NMV5_9PEZI</name>
<gene>
    <name evidence="13" type="ORF">EJ08DRAFT_662612</name>
</gene>
<evidence type="ECO:0000256" key="7">
    <source>
        <dbReference type="ARBA" id="ARBA00022759"/>
    </source>
</evidence>
<dbReference type="InterPro" id="IPR002156">
    <property type="entry name" value="RNaseH_domain"/>
</dbReference>
<dbReference type="InterPro" id="IPR036397">
    <property type="entry name" value="RNaseH_sf"/>
</dbReference>
<keyword evidence="5" id="KW-0540">Nuclease</keyword>
<keyword evidence="14" id="KW-1185">Reference proteome</keyword>
<dbReference type="GO" id="GO:0046872">
    <property type="term" value="F:metal ion binding"/>
    <property type="evidence" value="ECO:0007669"/>
    <property type="project" value="UniProtKB-KW"/>
</dbReference>
<evidence type="ECO:0000256" key="6">
    <source>
        <dbReference type="ARBA" id="ARBA00022723"/>
    </source>
</evidence>
<keyword evidence="11" id="KW-0472">Membrane</keyword>
<dbReference type="Proteomes" id="UP000800235">
    <property type="component" value="Unassembled WGS sequence"/>
</dbReference>
<comment type="catalytic activity">
    <reaction evidence="1">
        <text>Endonucleolytic cleavage to 5'-phosphomonoester.</text>
        <dbReference type="EC" id="3.1.26.4"/>
    </reaction>
</comment>
<comment type="similarity">
    <text evidence="3">Belongs to the RNase H family.</text>
</comment>
<dbReference type="PROSITE" id="PS50879">
    <property type="entry name" value="RNASE_H_1"/>
    <property type="match status" value="1"/>
</dbReference>
<dbReference type="PANTHER" id="PTHR10642">
    <property type="entry name" value="RIBONUCLEASE H1"/>
    <property type="match status" value="1"/>
</dbReference>
<dbReference type="InterPro" id="IPR012337">
    <property type="entry name" value="RNaseH-like_sf"/>
</dbReference>
<sequence>MTDVTTPAQVASAALKAAADTKSQTTTSSGTKRKRGNDLKFYAVRTGHMPGIYHSWEDCKLQITGFKKSACWLPFLLIALLLMGSWKEYSMLIRIGDIVKSFTSLTEAEAFMKADDSNPSSTIANPSKFYAVQNGRVPGVYTSWPDAQKQITGWTKPVHRKFTTKAEAYAFVQAGKADNSALAGVATSTIAEDNTSSSQPASKKAKKNNAKNETPIPEKDANGDPNPMFAPLPPDAEDGFDRNVILDPETGVMRHKTAEELAARKKMFKPDNYADSLRVWTDGACRGNGKKGAYGGVGVYFGEKDPRNVGEPLPGPRQTNQRAELTALKRALDITPLNRNVIITTDSKYSIDCVTKWCAAWKRNNWINSMRKPVENRDVIEKVLDMVEERERGGCQTQFLWVKGHGDDPGNCAADRLAVEGAEEGRRLRELLGAEMDLDDRNGEGRSYDRTGTTGTGESATSCERAKMVA</sequence>
<feature type="domain" description="RNase H type-1" evidence="12">
    <location>
        <begin position="273"/>
        <end position="423"/>
    </location>
</feature>
<evidence type="ECO:0000256" key="5">
    <source>
        <dbReference type="ARBA" id="ARBA00022722"/>
    </source>
</evidence>
<dbReference type="GO" id="GO:0043137">
    <property type="term" value="P:DNA replication, removal of RNA primer"/>
    <property type="evidence" value="ECO:0007669"/>
    <property type="project" value="TreeGrafter"/>
</dbReference>
<dbReference type="SUPFAM" id="SSF55658">
    <property type="entry name" value="L9 N-domain-like"/>
    <property type="match status" value="2"/>
</dbReference>
<dbReference type="AlphaFoldDB" id="A0A9P4NMV5"/>
<evidence type="ECO:0000313" key="14">
    <source>
        <dbReference type="Proteomes" id="UP000800235"/>
    </source>
</evidence>
<dbReference type="InterPro" id="IPR011320">
    <property type="entry name" value="RNase_H1_N"/>
</dbReference>
<evidence type="ECO:0000313" key="13">
    <source>
        <dbReference type="EMBL" id="KAF2428085.1"/>
    </source>
</evidence>
<dbReference type="CDD" id="cd09280">
    <property type="entry name" value="RNase_HI_eukaryote_like"/>
    <property type="match status" value="1"/>
</dbReference>
<dbReference type="EC" id="3.1.26.4" evidence="4"/>
<dbReference type="FunFam" id="3.30.420.10:FF:000090">
    <property type="entry name" value="Ribonuclease H"/>
    <property type="match status" value="1"/>
</dbReference>
<feature type="transmembrane region" description="Helical" evidence="11">
    <location>
        <begin position="70"/>
        <end position="86"/>
    </location>
</feature>
<evidence type="ECO:0000256" key="4">
    <source>
        <dbReference type="ARBA" id="ARBA00012180"/>
    </source>
</evidence>
<feature type="compositionally biased region" description="Basic and acidic residues" evidence="10">
    <location>
        <begin position="439"/>
        <end position="449"/>
    </location>
</feature>
<feature type="region of interest" description="Disordered" evidence="10">
    <location>
        <begin position="438"/>
        <end position="470"/>
    </location>
</feature>
<keyword evidence="8" id="KW-0378">Hydrolase</keyword>
<evidence type="ECO:0000256" key="3">
    <source>
        <dbReference type="ARBA" id="ARBA00005300"/>
    </source>
</evidence>
<keyword evidence="7" id="KW-0255">Endonuclease</keyword>
<evidence type="ECO:0000256" key="11">
    <source>
        <dbReference type="SAM" id="Phobius"/>
    </source>
</evidence>
<dbReference type="InterPro" id="IPR050092">
    <property type="entry name" value="RNase_H"/>
</dbReference>
<keyword evidence="9" id="KW-0460">Magnesium</keyword>
<feature type="region of interest" description="Disordered" evidence="10">
    <location>
        <begin position="191"/>
        <end position="238"/>
    </location>
</feature>
<dbReference type="InterPro" id="IPR009027">
    <property type="entry name" value="Ribosomal_bL9/RNase_H1_N"/>
</dbReference>